<organism evidence="4 5">
    <name type="scientific">Anaerobacterium chartisolvens</name>
    <dbReference type="NCBI Taxonomy" id="1297424"/>
    <lineage>
        <taxon>Bacteria</taxon>
        <taxon>Bacillati</taxon>
        <taxon>Bacillota</taxon>
        <taxon>Clostridia</taxon>
        <taxon>Eubacteriales</taxon>
        <taxon>Oscillospiraceae</taxon>
        <taxon>Anaerobacterium</taxon>
    </lineage>
</organism>
<comment type="caution">
    <text evidence="4">The sequence shown here is derived from an EMBL/GenBank/DDBJ whole genome shotgun (WGS) entry which is preliminary data.</text>
</comment>
<dbReference type="RefSeq" id="WP_114297273.1">
    <property type="nucleotide sequence ID" value="NZ_QPJT01000007.1"/>
</dbReference>
<dbReference type="GO" id="GO:0043755">
    <property type="term" value="F:alpha-ribazole phosphatase activity"/>
    <property type="evidence" value="ECO:0007669"/>
    <property type="project" value="UniProtKB-UniRule"/>
</dbReference>
<dbReference type="SMART" id="SM00855">
    <property type="entry name" value="PGAM"/>
    <property type="match status" value="1"/>
</dbReference>
<dbReference type="PROSITE" id="PS00175">
    <property type="entry name" value="PG_MUTASE"/>
    <property type="match status" value="1"/>
</dbReference>
<dbReference type="Pfam" id="PF00300">
    <property type="entry name" value="His_Phos_1"/>
    <property type="match status" value="1"/>
</dbReference>
<dbReference type="InterPro" id="IPR013078">
    <property type="entry name" value="His_Pase_superF_clade-1"/>
</dbReference>
<sequence>MLELILVRHGETDSNKKGTYLGWTDVELNERGLRQARGARDRLKGTRVDGIYCSPLKRASKTAEIINENFNVALKPSDALKERNFGIWDDLTYNEIISGFPEQHALWVEDHINYCVEGGESTIQAYRRITEFIDQLLCHSQGTFIIVTHMGCVRKIISYLLGMKIEDSWRFSVDNCGISKIIINDEKYAYLTLLNG</sequence>
<evidence type="ECO:0000313" key="4">
    <source>
        <dbReference type="EMBL" id="RCX17559.1"/>
    </source>
</evidence>
<feature type="active site" description="Tele-phosphohistidine intermediate" evidence="2">
    <location>
        <position position="9"/>
    </location>
</feature>
<evidence type="ECO:0000256" key="2">
    <source>
        <dbReference type="PIRSR" id="PIRSR613078-1"/>
    </source>
</evidence>
<dbReference type="AlphaFoldDB" id="A0A369B7Q6"/>
<dbReference type="PANTHER" id="PTHR48100">
    <property type="entry name" value="BROAD-SPECIFICITY PHOSPHATASE YOR283W-RELATED"/>
    <property type="match status" value="1"/>
</dbReference>
<dbReference type="InterPro" id="IPR050275">
    <property type="entry name" value="PGM_Phosphatase"/>
</dbReference>
<dbReference type="EMBL" id="QPJT01000007">
    <property type="protein sequence ID" value="RCX17559.1"/>
    <property type="molecule type" value="Genomic_DNA"/>
</dbReference>
<protein>
    <recommendedName>
        <fullName evidence="1">Alpha-ribazole phosphatase</fullName>
        <ecNumber evidence="1">3.1.3.73</ecNumber>
    </recommendedName>
</protein>
<feature type="binding site" evidence="3">
    <location>
        <begin position="8"/>
        <end position="15"/>
    </location>
    <ligand>
        <name>substrate</name>
    </ligand>
</feature>
<proteinExistence type="predicted"/>
<evidence type="ECO:0000256" key="3">
    <source>
        <dbReference type="PIRSR" id="PIRSR613078-2"/>
    </source>
</evidence>
<dbReference type="Gene3D" id="3.40.50.1240">
    <property type="entry name" value="Phosphoglycerate mutase-like"/>
    <property type="match status" value="1"/>
</dbReference>
<dbReference type="InterPro" id="IPR001345">
    <property type="entry name" value="PG/BPGM_mutase_AS"/>
</dbReference>
<dbReference type="CDD" id="cd07067">
    <property type="entry name" value="HP_PGM_like"/>
    <property type="match status" value="1"/>
</dbReference>
<dbReference type="OrthoDB" id="7925971at2"/>
<evidence type="ECO:0000256" key="1">
    <source>
        <dbReference type="NCBIfam" id="TIGR03162"/>
    </source>
</evidence>
<dbReference type="PIRSF" id="PIRSF000709">
    <property type="entry name" value="6PFK_2-Ptase"/>
    <property type="match status" value="1"/>
</dbReference>
<dbReference type="NCBIfam" id="TIGR03162">
    <property type="entry name" value="ribazole_cobC"/>
    <property type="match status" value="1"/>
</dbReference>
<dbReference type="EC" id="3.1.3.73" evidence="1"/>
<dbReference type="SUPFAM" id="SSF53254">
    <property type="entry name" value="Phosphoglycerate mutase-like"/>
    <property type="match status" value="1"/>
</dbReference>
<feature type="binding site" evidence="3">
    <location>
        <position position="58"/>
    </location>
    <ligand>
        <name>substrate</name>
    </ligand>
</feature>
<name>A0A369B7Q6_9FIRM</name>
<accession>A0A369B7Q6</accession>
<gene>
    <name evidence="4" type="ORF">DFR58_107105</name>
</gene>
<dbReference type="PANTHER" id="PTHR48100:SF59">
    <property type="entry name" value="ADENOSYLCOBALAMIN_ALPHA-RIBAZOLE PHOSPHATASE"/>
    <property type="match status" value="1"/>
</dbReference>
<dbReference type="Proteomes" id="UP000253034">
    <property type="component" value="Unassembled WGS sequence"/>
</dbReference>
<dbReference type="InterPro" id="IPR017578">
    <property type="entry name" value="Ribazole_CobC"/>
</dbReference>
<dbReference type="GO" id="GO:0009236">
    <property type="term" value="P:cobalamin biosynthetic process"/>
    <property type="evidence" value="ECO:0007669"/>
    <property type="project" value="UniProtKB-UniRule"/>
</dbReference>
<feature type="active site" description="Proton donor/acceptor" evidence="2">
    <location>
        <position position="82"/>
    </location>
</feature>
<reference evidence="4 5" key="1">
    <citation type="submission" date="2018-07" db="EMBL/GenBank/DDBJ databases">
        <title>Genomic Encyclopedia of Type Strains, Phase IV (KMG-IV): sequencing the most valuable type-strain genomes for metagenomic binning, comparative biology and taxonomic classification.</title>
        <authorList>
            <person name="Goeker M."/>
        </authorList>
    </citation>
    <scope>NUCLEOTIDE SEQUENCE [LARGE SCALE GENOMIC DNA]</scope>
    <source>
        <strain evidence="4 5">DSM 27016</strain>
    </source>
</reference>
<dbReference type="GO" id="GO:0005737">
    <property type="term" value="C:cytoplasm"/>
    <property type="evidence" value="ECO:0007669"/>
    <property type="project" value="TreeGrafter"/>
</dbReference>
<keyword evidence="5" id="KW-1185">Reference proteome</keyword>
<dbReference type="InterPro" id="IPR029033">
    <property type="entry name" value="His_PPase_superfam"/>
</dbReference>
<evidence type="ECO:0000313" key="5">
    <source>
        <dbReference type="Proteomes" id="UP000253034"/>
    </source>
</evidence>